<dbReference type="SUPFAM" id="SSF57667">
    <property type="entry name" value="beta-beta-alpha zinc fingers"/>
    <property type="match status" value="3"/>
</dbReference>
<evidence type="ECO:0000256" key="4">
    <source>
        <dbReference type="ARBA" id="ARBA00022771"/>
    </source>
</evidence>
<keyword evidence="5" id="KW-0862">Zinc</keyword>
<evidence type="ECO:0000256" key="7">
    <source>
        <dbReference type="PROSITE-ProRule" id="PRU00042"/>
    </source>
</evidence>
<dbReference type="RefSeq" id="XP_014670581.1">
    <property type="nucleotide sequence ID" value="XM_014815095.1"/>
</dbReference>
<protein>
    <submittedName>
        <fullName evidence="11 12">Zinc finger protein 681-like isoform X1</fullName>
    </submittedName>
</protein>
<sequence length="400" mass="44613">MAPSSDVVMYYRCTSCCECFFDRSAFLNHAERVHCKVLVCQGHDPEENTETDIVSNVATDFNSLPKAEAHVVERVDIDYKAATLLHHPTVENTCSTEEGEVPPVAVKLEVIDDHSDSESAAGQTTGANYDATLTACYEESEYQMQTQDTEDVLNPVVDGAYYNPLSTYMTTEDVLNLVNNEMPYTCSASRVNDNLSREAHEVDHSARGPQRTPRKKFPSCAPATNKQIGAKHTNLHAMTSESGSNSNRYSDWNTSNRLGQSLPGKHRLMGQQRATVKSPSKAAVKDSVVCPICQKSLKHKSYLQKHLRIHTGEKPFKCAMCPSAFREYGSLISHQRTHTGEKPYKCTVCSAAFTHCSGLAFHRKIHTGEKPYVCKCGSAFNHPSNYRRHQLTACKIRNRR</sequence>
<keyword evidence="6" id="KW-0539">Nucleus</keyword>
<dbReference type="PANTHER" id="PTHR16515:SF49">
    <property type="entry name" value="GASTRULA ZINC FINGER PROTEIN XLCGF49.1-LIKE-RELATED"/>
    <property type="match status" value="1"/>
</dbReference>
<dbReference type="SMART" id="SM00355">
    <property type="entry name" value="ZnF_C2H2"/>
    <property type="match status" value="4"/>
</dbReference>
<evidence type="ECO:0000256" key="5">
    <source>
        <dbReference type="ARBA" id="ARBA00022833"/>
    </source>
</evidence>
<feature type="region of interest" description="Disordered" evidence="8">
    <location>
        <begin position="198"/>
        <end position="263"/>
    </location>
</feature>
<feature type="compositionally biased region" description="Polar residues" evidence="8">
    <location>
        <begin position="236"/>
        <end position="259"/>
    </location>
</feature>
<dbReference type="InterPro" id="IPR050331">
    <property type="entry name" value="Zinc_finger"/>
</dbReference>
<evidence type="ECO:0000256" key="2">
    <source>
        <dbReference type="ARBA" id="ARBA00022723"/>
    </source>
</evidence>
<dbReference type="PANTHER" id="PTHR16515">
    <property type="entry name" value="PR DOMAIN ZINC FINGER PROTEIN"/>
    <property type="match status" value="1"/>
</dbReference>
<dbReference type="GeneID" id="106811470"/>
<evidence type="ECO:0000313" key="10">
    <source>
        <dbReference type="Proteomes" id="UP000695022"/>
    </source>
</evidence>
<evidence type="ECO:0000259" key="9">
    <source>
        <dbReference type="PROSITE" id="PS50157"/>
    </source>
</evidence>
<feature type="domain" description="C2H2-type" evidence="9">
    <location>
        <begin position="344"/>
        <end position="371"/>
    </location>
</feature>
<feature type="domain" description="C2H2-type" evidence="9">
    <location>
        <begin position="288"/>
        <end position="315"/>
    </location>
</feature>
<gene>
    <name evidence="11 12" type="primary">LOC106811470</name>
</gene>
<feature type="domain" description="C2H2-type" evidence="9">
    <location>
        <begin position="11"/>
        <end position="34"/>
    </location>
</feature>
<evidence type="ECO:0000256" key="3">
    <source>
        <dbReference type="ARBA" id="ARBA00022737"/>
    </source>
</evidence>
<dbReference type="InterPro" id="IPR036236">
    <property type="entry name" value="Znf_C2H2_sf"/>
</dbReference>
<dbReference type="InterPro" id="IPR013087">
    <property type="entry name" value="Znf_C2H2_type"/>
</dbReference>
<keyword evidence="3" id="KW-0677">Repeat</keyword>
<evidence type="ECO:0000313" key="12">
    <source>
        <dbReference type="RefSeq" id="XP_014670582.1"/>
    </source>
</evidence>
<evidence type="ECO:0000313" key="11">
    <source>
        <dbReference type="RefSeq" id="XP_014670581.1"/>
    </source>
</evidence>
<evidence type="ECO:0000256" key="6">
    <source>
        <dbReference type="ARBA" id="ARBA00023242"/>
    </source>
</evidence>
<evidence type="ECO:0000256" key="8">
    <source>
        <dbReference type="SAM" id="MobiDB-lite"/>
    </source>
</evidence>
<dbReference type="Proteomes" id="UP000695022">
    <property type="component" value="Unplaced"/>
</dbReference>
<evidence type="ECO:0000256" key="1">
    <source>
        <dbReference type="ARBA" id="ARBA00004123"/>
    </source>
</evidence>
<reference evidence="11 12" key="1">
    <citation type="submission" date="2025-05" db="UniProtKB">
        <authorList>
            <consortium name="RefSeq"/>
        </authorList>
    </citation>
    <scope>IDENTIFICATION</scope>
</reference>
<proteinExistence type="predicted"/>
<dbReference type="Gene3D" id="3.30.160.60">
    <property type="entry name" value="Classic Zinc Finger"/>
    <property type="match status" value="4"/>
</dbReference>
<keyword evidence="10" id="KW-1185">Reference proteome</keyword>
<keyword evidence="4 7" id="KW-0863">Zinc-finger</keyword>
<keyword evidence="2" id="KW-0479">Metal-binding</keyword>
<accession>A0ABM1EEG0</accession>
<dbReference type="Pfam" id="PF00096">
    <property type="entry name" value="zf-C2H2"/>
    <property type="match status" value="2"/>
</dbReference>
<dbReference type="PROSITE" id="PS00028">
    <property type="entry name" value="ZINC_FINGER_C2H2_1"/>
    <property type="match status" value="4"/>
</dbReference>
<comment type="subcellular location">
    <subcellularLocation>
        <location evidence="1">Nucleus</location>
    </subcellularLocation>
</comment>
<organism evidence="10 11">
    <name type="scientific">Priapulus caudatus</name>
    <name type="common">Priapulid worm</name>
    <dbReference type="NCBI Taxonomy" id="37621"/>
    <lineage>
        <taxon>Eukaryota</taxon>
        <taxon>Metazoa</taxon>
        <taxon>Ecdysozoa</taxon>
        <taxon>Scalidophora</taxon>
        <taxon>Priapulida</taxon>
        <taxon>Priapulimorpha</taxon>
        <taxon>Priapulimorphida</taxon>
        <taxon>Priapulidae</taxon>
        <taxon>Priapulus</taxon>
    </lineage>
</organism>
<dbReference type="PROSITE" id="PS50157">
    <property type="entry name" value="ZINC_FINGER_C2H2_2"/>
    <property type="match status" value="4"/>
</dbReference>
<dbReference type="RefSeq" id="XP_014670582.1">
    <property type="nucleotide sequence ID" value="XM_014815096.1"/>
</dbReference>
<feature type="domain" description="C2H2-type" evidence="9">
    <location>
        <begin position="316"/>
        <end position="343"/>
    </location>
</feature>
<name>A0ABM1EEG0_PRICU</name>